<dbReference type="Proteomes" id="UP000261680">
    <property type="component" value="Unplaced"/>
</dbReference>
<gene>
    <name evidence="3" type="primary">MRLN</name>
</gene>
<dbReference type="AlphaFoldDB" id="A0A8M1FBL8"/>
<accession>A0A8M1FBL8</accession>
<dbReference type="KEGG" id="umr:121101315"/>
<dbReference type="GeneID" id="121101315"/>
<feature type="compositionally biased region" description="Polar residues" evidence="1">
    <location>
        <begin position="41"/>
        <end position="56"/>
    </location>
</feature>
<evidence type="ECO:0000256" key="1">
    <source>
        <dbReference type="SAM" id="MobiDB-lite"/>
    </source>
</evidence>
<organism evidence="2 3">
    <name type="scientific">Ursus maritimus</name>
    <name type="common">Polar bear</name>
    <name type="synonym">Thalarctos maritimus</name>
    <dbReference type="NCBI Taxonomy" id="29073"/>
    <lineage>
        <taxon>Eukaryota</taxon>
        <taxon>Metazoa</taxon>
        <taxon>Chordata</taxon>
        <taxon>Craniata</taxon>
        <taxon>Vertebrata</taxon>
        <taxon>Euteleostomi</taxon>
        <taxon>Mammalia</taxon>
        <taxon>Eutheria</taxon>
        <taxon>Laurasiatheria</taxon>
        <taxon>Carnivora</taxon>
        <taxon>Caniformia</taxon>
        <taxon>Ursidae</taxon>
        <taxon>Ursus</taxon>
    </lineage>
</organism>
<protein>
    <submittedName>
        <fullName evidence="3">Myoregulin isoform X1</fullName>
    </submittedName>
</protein>
<dbReference type="RefSeq" id="XP_040480741.1">
    <property type="nucleotide sequence ID" value="XM_040624807.1"/>
</dbReference>
<name>A0A8M1FBL8_URSMA</name>
<sequence length="122" mass="13387">MSRALDPLAIVDAKSPGHEESRSQHEYRGEDGADPREGQHSVKTQHQKTATEKQIQIQGCRTSDHKLDGLKQQKCIASVLEAGRPRFRCPQGPAFSEVTRGGFFLVLSSLQWLPAVLGVPGL</sequence>
<dbReference type="CTD" id="100507027"/>
<evidence type="ECO:0000313" key="2">
    <source>
        <dbReference type="Proteomes" id="UP000261680"/>
    </source>
</evidence>
<feature type="region of interest" description="Disordered" evidence="1">
    <location>
        <begin position="1"/>
        <end position="56"/>
    </location>
</feature>
<evidence type="ECO:0000313" key="3">
    <source>
        <dbReference type="RefSeq" id="XP_040480741.1"/>
    </source>
</evidence>
<reference evidence="3" key="1">
    <citation type="submission" date="2025-08" db="UniProtKB">
        <authorList>
            <consortium name="RefSeq"/>
        </authorList>
    </citation>
    <scope>IDENTIFICATION</scope>
    <source>
        <tissue evidence="3">Whole blood</tissue>
    </source>
</reference>
<feature type="compositionally biased region" description="Basic and acidic residues" evidence="1">
    <location>
        <begin position="15"/>
        <end position="40"/>
    </location>
</feature>
<keyword evidence="2" id="KW-1185">Reference proteome</keyword>
<proteinExistence type="predicted"/>